<keyword evidence="3" id="KW-1185">Reference proteome</keyword>
<organism evidence="2 3">
    <name type="scientific">Haliscomenobacter hydrossis (strain ATCC 27775 / DSM 1100 / LMG 10767 / O)</name>
    <dbReference type="NCBI Taxonomy" id="760192"/>
    <lineage>
        <taxon>Bacteria</taxon>
        <taxon>Pseudomonadati</taxon>
        <taxon>Bacteroidota</taxon>
        <taxon>Saprospiria</taxon>
        <taxon>Saprospirales</taxon>
        <taxon>Haliscomenobacteraceae</taxon>
        <taxon>Haliscomenobacter</taxon>
    </lineage>
</organism>
<dbReference type="AlphaFoldDB" id="F4KPT0"/>
<dbReference type="Proteomes" id="UP000008461">
    <property type="component" value="Chromosome"/>
</dbReference>
<sequence>MYSSLVTQKNKKIINCLIINLPQVHYTPTSMATQDAKPAIVEPARDSEQFGIDERSRSDA</sequence>
<reference evidence="2 3" key="1">
    <citation type="journal article" date="2011" name="Stand. Genomic Sci.">
        <title>Complete genome sequence of Haliscomenobacter hydrossis type strain (O).</title>
        <authorList>
            <consortium name="US DOE Joint Genome Institute (JGI-PGF)"/>
            <person name="Daligault H."/>
            <person name="Lapidus A."/>
            <person name="Zeytun A."/>
            <person name="Nolan M."/>
            <person name="Lucas S."/>
            <person name="Del Rio T.G."/>
            <person name="Tice H."/>
            <person name="Cheng J.F."/>
            <person name="Tapia R."/>
            <person name="Han C."/>
            <person name="Goodwin L."/>
            <person name="Pitluck S."/>
            <person name="Liolios K."/>
            <person name="Pagani I."/>
            <person name="Ivanova N."/>
            <person name="Huntemann M."/>
            <person name="Mavromatis K."/>
            <person name="Mikhailova N."/>
            <person name="Pati A."/>
            <person name="Chen A."/>
            <person name="Palaniappan K."/>
            <person name="Land M."/>
            <person name="Hauser L."/>
            <person name="Brambilla E.M."/>
            <person name="Rohde M."/>
            <person name="Verbarg S."/>
            <person name="Goker M."/>
            <person name="Bristow J."/>
            <person name="Eisen J.A."/>
            <person name="Markowitz V."/>
            <person name="Hugenholtz P."/>
            <person name="Kyrpides N.C."/>
            <person name="Klenk H.P."/>
            <person name="Woyke T."/>
        </authorList>
    </citation>
    <scope>NUCLEOTIDE SEQUENCE [LARGE SCALE GENOMIC DNA]</scope>
    <source>
        <strain evidence="3">ATCC 27775 / DSM 1100 / LMG 10767 / O</strain>
    </source>
</reference>
<dbReference type="KEGG" id="hhy:Halhy_4336"/>
<feature type="region of interest" description="Disordered" evidence="1">
    <location>
        <begin position="35"/>
        <end position="60"/>
    </location>
</feature>
<proteinExistence type="predicted"/>
<dbReference type="HOGENOM" id="CLU_2935106_0_0_10"/>
<protein>
    <submittedName>
        <fullName evidence="2">Uncharacterized protein</fullName>
    </submittedName>
</protein>
<evidence type="ECO:0000313" key="2">
    <source>
        <dbReference type="EMBL" id="AEE52180.1"/>
    </source>
</evidence>
<name>F4KPT0_HALH1</name>
<evidence type="ECO:0000256" key="1">
    <source>
        <dbReference type="SAM" id="MobiDB-lite"/>
    </source>
</evidence>
<evidence type="ECO:0000313" key="3">
    <source>
        <dbReference type="Proteomes" id="UP000008461"/>
    </source>
</evidence>
<reference key="2">
    <citation type="submission" date="2011-04" db="EMBL/GenBank/DDBJ databases">
        <title>Complete sequence of chromosome of Haliscomenobacter hydrossis DSM 1100.</title>
        <authorList>
            <consortium name="US DOE Joint Genome Institute (JGI-PGF)"/>
            <person name="Lucas S."/>
            <person name="Han J."/>
            <person name="Lapidus A."/>
            <person name="Bruce D."/>
            <person name="Goodwin L."/>
            <person name="Pitluck S."/>
            <person name="Peters L."/>
            <person name="Kyrpides N."/>
            <person name="Mavromatis K."/>
            <person name="Ivanova N."/>
            <person name="Ovchinnikova G."/>
            <person name="Pagani I."/>
            <person name="Daligault H."/>
            <person name="Detter J.C."/>
            <person name="Han C."/>
            <person name="Land M."/>
            <person name="Hauser L."/>
            <person name="Markowitz V."/>
            <person name="Cheng J.-F."/>
            <person name="Hugenholtz P."/>
            <person name="Woyke T."/>
            <person name="Wu D."/>
            <person name="Verbarg S."/>
            <person name="Frueling A."/>
            <person name="Brambilla E."/>
            <person name="Klenk H.-P."/>
            <person name="Eisen J.A."/>
        </authorList>
    </citation>
    <scope>NUCLEOTIDE SEQUENCE</scope>
    <source>
        <strain>DSM 1100</strain>
    </source>
</reference>
<dbReference type="EMBL" id="CP002691">
    <property type="protein sequence ID" value="AEE52180.1"/>
    <property type="molecule type" value="Genomic_DNA"/>
</dbReference>
<gene>
    <name evidence="2" type="ordered locus">Halhy_4336</name>
</gene>
<dbReference type="RefSeq" id="WP_013766718.1">
    <property type="nucleotide sequence ID" value="NC_015510.1"/>
</dbReference>
<accession>F4KPT0</accession>
<feature type="compositionally biased region" description="Basic and acidic residues" evidence="1">
    <location>
        <begin position="43"/>
        <end position="60"/>
    </location>
</feature>